<name>A0A502I8A9_BRELA</name>
<sequence>MKGTEKYNEAVKYFVASMSRNKIKVTDEEVKALIESTLREWKDELNKQMK</sequence>
<reference evidence="1 2" key="1">
    <citation type="submission" date="2018-11" db="EMBL/GenBank/DDBJ databases">
        <title>Phylogenetic determinants of toxin gene distribution in genomes of Brevibacillus laterosporus.</title>
        <authorList>
            <person name="Glare T.R."/>
            <person name="Durrant A."/>
            <person name="Berry C."/>
            <person name="Palma L."/>
            <person name="Ormskirk M."/>
            <person name="Cox M.O."/>
        </authorList>
    </citation>
    <scope>NUCLEOTIDE SEQUENCE [LARGE SCALE GENOMIC DNA]</scope>
    <source>
        <strain evidence="1 2">1821L</strain>
    </source>
</reference>
<protein>
    <submittedName>
        <fullName evidence="1">Uncharacterized protein</fullName>
    </submittedName>
</protein>
<dbReference type="InterPro" id="IPR010026">
    <property type="entry name" value="Phage_holin_LL-H"/>
</dbReference>
<evidence type="ECO:0000313" key="1">
    <source>
        <dbReference type="EMBL" id="QDX94589.1"/>
    </source>
</evidence>
<dbReference type="Pfam" id="PF09682">
    <property type="entry name" value="Phage_holin_6_1"/>
    <property type="match status" value="1"/>
</dbReference>
<proteinExistence type="predicted"/>
<dbReference type="Proteomes" id="UP000319432">
    <property type="component" value="Chromosome"/>
</dbReference>
<accession>A0A502I8A9</accession>
<dbReference type="AlphaFoldDB" id="A0A502I8A9"/>
<gene>
    <name evidence="1" type="ORF">EEL30_21320</name>
</gene>
<keyword evidence="2" id="KW-1185">Reference proteome</keyword>
<organism evidence="1 2">
    <name type="scientific">Brevibacillus laterosporus</name>
    <name type="common">Bacillus laterosporus</name>
    <dbReference type="NCBI Taxonomy" id="1465"/>
    <lineage>
        <taxon>Bacteria</taxon>
        <taxon>Bacillati</taxon>
        <taxon>Bacillota</taxon>
        <taxon>Bacilli</taxon>
        <taxon>Bacillales</taxon>
        <taxon>Paenibacillaceae</taxon>
        <taxon>Brevibacillus</taxon>
    </lineage>
</organism>
<evidence type="ECO:0000313" key="2">
    <source>
        <dbReference type="Proteomes" id="UP000319432"/>
    </source>
</evidence>
<dbReference type="EMBL" id="CP033464">
    <property type="protein sequence ID" value="QDX94589.1"/>
    <property type="molecule type" value="Genomic_DNA"/>
</dbReference>